<keyword evidence="3" id="KW-0862">Zinc</keyword>
<keyword evidence="1" id="KW-0479">Metal-binding</keyword>
<dbReference type="PROSITE" id="PS50865">
    <property type="entry name" value="ZF_MYND_2"/>
    <property type="match status" value="1"/>
</dbReference>
<sequence length="543" mass="60617">MTSRSRPVHVDILDAAIVPKSKKLLSYGGLDPIRAVATLVDCFEDPAKPKYCAQCFQACVVVLAHYTLGWPGNVPVLRYHFPDVYDRCIRFLLFPRTELEMDALASSVFECHCDLSDDFLRDLHDMPTGIMVDADGKNIKRDEENIRDAFLLVISLVHNGIQPAMEAGNLYKADAHAEKAARKGVVLPWPESIHSLIPYGARESILALGAVIQKTPLPLSAGFLGSIMDCVREPTIRPFLESPTLSGDVIGIANIQLISWTMLTTPGMRSGRSPEGNVCCKIITEMKNVCLVLRVLISLCDDDELIRFNRQAKEQMGQGNILEMCNHALGYLPQAYAKIRRPVPGITTDFHYCVEILSIMGGRLHFALGHQGSKWNQLILDRSRNLLIGRIDMGLQGYEAIFAFSHSYLCWAPGCPNTFTSAERKFSKCARCERVAYCSKECQLRGWKDPVSPHKAICPKIAHVVKALQITAKPTQRARDDFSLHCLERGVDLVDMVEICRHYRYLRGTHSARAPEDADITLAEDGHDDQEKQSADFTAETCM</sequence>
<dbReference type="Proteomes" id="UP000077266">
    <property type="component" value="Unassembled WGS sequence"/>
</dbReference>
<dbReference type="GO" id="GO:0008270">
    <property type="term" value="F:zinc ion binding"/>
    <property type="evidence" value="ECO:0007669"/>
    <property type="project" value="UniProtKB-KW"/>
</dbReference>
<proteinExistence type="predicted"/>
<dbReference type="SUPFAM" id="SSF144232">
    <property type="entry name" value="HIT/MYND zinc finger-like"/>
    <property type="match status" value="1"/>
</dbReference>
<evidence type="ECO:0000256" key="1">
    <source>
        <dbReference type="ARBA" id="ARBA00022723"/>
    </source>
</evidence>
<dbReference type="AlphaFoldDB" id="A0A165I836"/>
<feature type="domain" description="MYND-type" evidence="6">
    <location>
        <begin position="415"/>
        <end position="458"/>
    </location>
</feature>
<dbReference type="OrthoDB" id="3270372at2759"/>
<keyword evidence="8" id="KW-1185">Reference proteome</keyword>
<evidence type="ECO:0000256" key="2">
    <source>
        <dbReference type="ARBA" id="ARBA00022771"/>
    </source>
</evidence>
<organism evidence="7 8">
    <name type="scientific">Exidia glandulosa HHB12029</name>
    <dbReference type="NCBI Taxonomy" id="1314781"/>
    <lineage>
        <taxon>Eukaryota</taxon>
        <taxon>Fungi</taxon>
        <taxon>Dikarya</taxon>
        <taxon>Basidiomycota</taxon>
        <taxon>Agaricomycotina</taxon>
        <taxon>Agaricomycetes</taxon>
        <taxon>Auriculariales</taxon>
        <taxon>Exidiaceae</taxon>
        <taxon>Exidia</taxon>
    </lineage>
</organism>
<evidence type="ECO:0000313" key="7">
    <source>
        <dbReference type="EMBL" id="KZV93035.1"/>
    </source>
</evidence>
<evidence type="ECO:0000256" key="4">
    <source>
        <dbReference type="PROSITE-ProRule" id="PRU00134"/>
    </source>
</evidence>
<gene>
    <name evidence="7" type="ORF">EXIGLDRAFT_57178</name>
</gene>
<protein>
    <recommendedName>
        <fullName evidence="6">MYND-type domain-containing protein</fullName>
    </recommendedName>
</protein>
<dbReference type="InterPro" id="IPR002893">
    <property type="entry name" value="Znf_MYND"/>
</dbReference>
<evidence type="ECO:0000259" key="6">
    <source>
        <dbReference type="PROSITE" id="PS50865"/>
    </source>
</evidence>
<dbReference type="Gene3D" id="6.10.140.2220">
    <property type="match status" value="1"/>
</dbReference>
<dbReference type="EMBL" id="KV425997">
    <property type="protein sequence ID" value="KZV93035.1"/>
    <property type="molecule type" value="Genomic_DNA"/>
</dbReference>
<name>A0A165I836_EXIGL</name>
<dbReference type="STRING" id="1314781.A0A165I836"/>
<reference evidence="7 8" key="1">
    <citation type="journal article" date="2016" name="Mol. Biol. Evol.">
        <title>Comparative Genomics of Early-Diverging Mushroom-Forming Fungi Provides Insights into the Origins of Lignocellulose Decay Capabilities.</title>
        <authorList>
            <person name="Nagy L.G."/>
            <person name="Riley R."/>
            <person name="Tritt A."/>
            <person name="Adam C."/>
            <person name="Daum C."/>
            <person name="Floudas D."/>
            <person name="Sun H."/>
            <person name="Yadav J.S."/>
            <person name="Pangilinan J."/>
            <person name="Larsson K.H."/>
            <person name="Matsuura K."/>
            <person name="Barry K."/>
            <person name="Labutti K."/>
            <person name="Kuo R."/>
            <person name="Ohm R.A."/>
            <person name="Bhattacharya S.S."/>
            <person name="Shirouzu T."/>
            <person name="Yoshinaga Y."/>
            <person name="Martin F.M."/>
            <person name="Grigoriev I.V."/>
            <person name="Hibbett D.S."/>
        </authorList>
    </citation>
    <scope>NUCLEOTIDE SEQUENCE [LARGE SCALE GENOMIC DNA]</scope>
    <source>
        <strain evidence="7 8">HHB12029</strain>
    </source>
</reference>
<dbReference type="Pfam" id="PF01753">
    <property type="entry name" value="zf-MYND"/>
    <property type="match status" value="1"/>
</dbReference>
<dbReference type="InParanoid" id="A0A165I836"/>
<feature type="region of interest" description="Disordered" evidence="5">
    <location>
        <begin position="524"/>
        <end position="543"/>
    </location>
</feature>
<evidence type="ECO:0000256" key="3">
    <source>
        <dbReference type="ARBA" id="ARBA00022833"/>
    </source>
</evidence>
<evidence type="ECO:0000256" key="5">
    <source>
        <dbReference type="SAM" id="MobiDB-lite"/>
    </source>
</evidence>
<keyword evidence="2 4" id="KW-0863">Zinc-finger</keyword>
<evidence type="ECO:0000313" key="8">
    <source>
        <dbReference type="Proteomes" id="UP000077266"/>
    </source>
</evidence>
<accession>A0A165I836</accession>